<dbReference type="GO" id="GO:0005737">
    <property type="term" value="C:cytoplasm"/>
    <property type="evidence" value="ECO:0007669"/>
    <property type="project" value="InterPro"/>
</dbReference>
<keyword evidence="3" id="KW-0028">Amino-acid biosynthesis</keyword>
<dbReference type="AlphaFoldDB" id="A0A2K2U990"/>
<keyword evidence="8" id="KW-1185">Reference proteome</keyword>
<feature type="domain" description="Serine acetyltransferase N-terminal" evidence="6">
    <location>
        <begin position="84"/>
        <end position="151"/>
    </location>
</feature>
<evidence type="ECO:0000259" key="6">
    <source>
        <dbReference type="Pfam" id="PF06426"/>
    </source>
</evidence>
<dbReference type="OrthoDB" id="9801456at2"/>
<reference evidence="8" key="1">
    <citation type="submission" date="2018-01" db="EMBL/GenBank/DDBJ databases">
        <title>Rubneribacter badeniensis gen. nov., sp. nov., and Colonibacter rubneri, gen. nov., sp. nov., WGS of new members of the Eggerthellaceae.</title>
        <authorList>
            <person name="Danylec N."/>
            <person name="Stoll D.A."/>
            <person name="Doetsch A."/>
            <person name="Kulling S.E."/>
            <person name="Huch M."/>
        </authorList>
    </citation>
    <scope>NUCLEOTIDE SEQUENCE [LARGE SCALE GENOMIC DNA]</scope>
    <source>
        <strain evidence="8">ResAG-96</strain>
    </source>
</reference>
<dbReference type="Gene3D" id="1.10.3130.10">
    <property type="entry name" value="serine acetyltransferase, domain 1"/>
    <property type="match status" value="1"/>
</dbReference>
<evidence type="ECO:0000256" key="1">
    <source>
        <dbReference type="ARBA" id="ARBA00004876"/>
    </source>
</evidence>
<dbReference type="SUPFAM" id="SSF51161">
    <property type="entry name" value="Trimeric LpxA-like enzymes"/>
    <property type="match status" value="1"/>
</dbReference>
<gene>
    <name evidence="7" type="ORF">C2L71_11165</name>
</gene>
<evidence type="ECO:0000313" key="7">
    <source>
        <dbReference type="EMBL" id="PNV66829.1"/>
    </source>
</evidence>
<dbReference type="GO" id="GO:0009001">
    <property type="term" value="F:serine O-acetyltransferase activity"/>
    <property type="evidence" value="ECO:0007669"/>
    <property type="project" value="InterPro"/>
</dbReference>
<keyword evidence="4 7" id="KW-0808">Transferase</keyword>
<dbReference type="InterPro" id="IPR045304">
    <property type="entry name" value="LbH_SAT"/>
</dbReference>
<comment type="pathway">
    <text evidence="1">Amino-acid biosynthesis; L-cysteine biosynthesis; L-cysteine from L-serine: step 1/2.</text>
</comment>
<keyword evidence="5" id="KW-0012">Acyltransferase</keyword>
<dbReference type="CDD" id="cd03354">
    <property type="entry name" value="LbH_SAT"/>
    <property type="match status" value="1"/>
</dbReference>
<dbReference type="PANTHER" id="PTHR42811">
    <property type="entry name" value="SERINE ACETYLTRANSFERASE"/>
    <property type="match status" value="1"/>
</dbReference>
<dbReference type="EMBL" id="PPEK01000020">
    <property type="protein sequence ID" value="PNV66829.1"/>
    <property type="molecule type" value="Genomic_DNA"/>
</dbReference>
<dbReference type="InterPro" id="IPR011004">
    <property type="entry name" value="Trimer_LpxA-like_sf"/>
</dbReference>
<protein>
    <recommendedName>
        <fullName evidence="2">Serine acetyltransferase</fullName>
    </recommendedName>
</protein>
<proteinExistence type="predicted"/>
<organism evidence="7 8">
    <name type="scientific">Enteroscipio rubneri</name>
    <dbReference type="NCBI Taxonomy" id="2070686"/>
    <lineage>
        <taxon>Bacteria</taxon>
        <taxon>Bacillati</taxon>
        <taxon>Actinomycetota</taxon>
        <taxon>Coriobacteriia</taxon>
        <taxon>Eggerthellales</taxon>
        <taxon>Eggerthellaceae</taxon>
        <taxon>Enteroscipio</taxon>
    </lineage>
</organism>
<evidence type="ECO:0000256" key="3">
    <source>
        <dbReference type="ARBA" id="ARBA00022605"/>
    </source>
</evidence>
<name>A0A2K2U990_9ACTN</name>
<evidence type="ECO:0000256" key="4">
    <source>
        <dbReference type="ARBA" id="ARBA00022679"/>
    </source>
</evidence>
<evidence type="ECO:0000313" key="8">
    <source>
        <dbReference type="Proteomes" id="UP000236197"/>
    </source>
</evidence>
<evidence type="ECO:0000256" key="5">
    <source>
        <dbReference type="ARBA" id="ARBA00023315"/>
    </source>
</evidence>
<dbReference type="InterPro" id="IPR010493">
    <property type="entry name" value="Ser_AcTrfase_N"/>
</dbReference>
<comment type="caution">
    <text evidence="7">The sequence shown here is derived from an EMBL/GenBank/DDBJ whole genome shotgun (WGS) entry which is preliminary data.</text>
</comment>
<evidence type="ECO:0000256" key="2">
    <source>
        <dbReference type="ARBA" id="ARBA00018522"/>
    </source>
</evidence>
<dbReference type="Gene3D" id="2.160.10.10">
    <property type="entry name" value="Hexapeptide repeat proteins"/>
    <property type="match status" value="1"/>
</dbReference>
<dbReference type="RefSeq" id="WP_103265852.1">
    <property type="nucleotide sequence ID" value="NZ_CABMLE010000020.1"/>
</dbReference>
<dbReference type="Proteomes" id="UP000236197">
    <property type="component" value="Unassembled WGS sequence"/>
</dbReference>
<accession>A0A2K2U990</accession>
<sequence>MFNENLDEIVAGIARNYSAQEIFFTDPDRHFPNKKAVIGIIKDLRRVLFPRYFGDETPTGAKPEYFIGETLIRVEDSLRRELREALLFRGEEGVDAADVDARVDEICLNFFQKLPEIQRILLTDVQAAFDGDPAAQSKEEIIFSYPGFFAVFVFRIAHELYVQGVPLIPRIMTEYAHSGTGVDINAGARVGEYFFIDHATGVVIGETTEIGDHVKIYQGVTLGALSTRAGQQLAGVKRHPTIEDNVTIYSNASVLGGETVVGEGAIIAGSAFVTSSIPKGARVSLKNQEVNVRQPEKKRDPKDWELC</sequence>
<dbReference type="GO" id="GO:0006535">
    <property type="term" value="P:cysteine biosynthetic process from serine"/>
    <property type="evidence" value="ECO:0007669"/>
    <property type="project" value="InterPro"/>
</dbReference>
<dbReference type="InterPro" id="IPR042122">
    <property type="entry name" value="Ser_AcTrfase_N_sf"/>
</dbReference>
<dbReference type="Pfam" id="PF06426">
    <property type="entry name" value="SATase_N"/>
    <property type="match status" value="1"/>
</dbReference>